<dbReference type="InterPro" id="IPR022889">
    <property type="entry name" value="DNA_bind_arc"/>
</dbReference>
<evidence type="ECO:0000256" key="1">
    <source>
        <dbReference type="ARBA" id="ARBA00010490"/>
    </source>
</evidence>
<proteinExistence type="inferred from homology"/>
<dbReference type="GO" id="GO:0003677">
    <property type="term" value="F:DNA binding"/>
    <property type="evidence" value="ECO:0007669"/>
    <property type="project" value="UniProtKB-UniRule"/>
</dbReference>
<evidence type="ECO:0000313" key="5">
    <source>
        <dbReference type="EMBL" id="KON29469.1"/>
    </source>
</evidence>
<gene>
    <name evidence="5" type="ORF">AC482_06370</name>
</gene>
<dbReference type="EMBL" id="LFWZ01000063">
    <property type="protein sequence ID" value="KON29469.1"/>
    <property type="molecule type" value="Genomic_DNA"/>
</dbReference>
<keyword evidence="4" id="KW-0175">Coiled coil</keyword>
<name>A0A0M0BM47_9ARCH</name>
<reference evidence="5 6" key="1">
    <citation type="submission" date="2015-06" db="EMBL/GenBank/DDBJ databases">
        <title>New insights into the roles of widespread benthic archaea in carbon and nitrogen cycling.</title>
        <authorList>
            <person name="Lazar C.S."/>
            <person name="Baker B.J."/>
            <person name="Seitz K.W."/>
            <person name="Hyde A.S."/>
            <person name="Dick G.J."/>
            <person name="Hinrichs K.-U."/>
            <person name="Teske A.P."/>
        </authorList>
    </citation>
    <scope>NUCLEOTIDE SEQUENCE [LARGE SCALE GENOMIC DNA]</scope>
    <source>
        <strain evidence="5">DG-45</strain>
    </source>
</reference>
<dbReference type="HAMAP" id="MF_00026">
    <property type="entry name" value="dsDNA_bind"/>
    <property type="match status" value="1"/>
</dbReference>
<protein>
    <recommendedName>
        <fullName evidence="3">DNA-binding protein AC482_06370</fullName>
    </recommendedName>
</protein>
<evidence type="ECO:0000256" key="3">
    <source>
        <dbReference type="HAMAP-Rule" id="MF_00026"/>
    </source>
</evidence>
<evidence type="ECO:0000256" key="2">
    <source>
        <dbReference type="ARBA" id="ARBA00023125"/>
    </source>
</evidence>
<dbReference type="AlphaFoldDB" id="A0A0M0BM47"/>
<sequence length="111" mass="13409">MASDEELQRLRERRLLELQAQQQQAEEIRHAQQEAEERKQVLLRRILTPEARQRLTNIKMVKPDYAQQLEVQLIQVAQSRRVELPITDEMLKNMLAQIEAQQRRDIRIRRM</sequence>
<dbReference type="SUPFAM" id="SSF46950">
    <property type="entry name" value="Double-stranded DNA-binding domain"/>
    <property type="match status" value="1"/>
</dbReference>
<dbReference type="InterPro" id="IPR002836">
    <property type="entry name" value="PDCD5-like"/>
</dbReference>
<dbReference type="PIRSF" id="PIRSF015730">
    <property type="entry name" value="TFAR19"/>
    <property type="match status" value="1"/>
</dbReference>
<keyword evidence="2 3" id="KW-0238">DNA-binding</keyword>
<dbReference type="PANTHER" id="PTHR10840:SF0">
    <property type="entry name" value="PROGRAMMED CELL DEATH PROTEIN 5"/>
    <property type="match status" value="1"/>
</dbReference>
<dbReference type="Gene3D" id="1.10.8.140">
    <property type="entry name" value="PDCD5-like"/>
    <property type="match status" value="1"/>
</dbReference>
<dbReference type="InterPro" id="IPR036883">
    <property type="entry name" value="PDCD5-like_sf"/>
</dbReference>
<comment type="similarity">
    <text evidence="1 3">Belongs to the PDCD5 family.</text>
</comment>
<feature type="coiled-coil region" evidence="4">
    <location>
        <begin position="15"/>
        <end position="45"/>
    </location>
</feature>
<dbReference type="PANTHER" id="PTHR10840">
    <property type="entry name" value="PROGRAMMED CELL DEATH PROTEIN 5"/>
    <property type="match status" value="1"/>
</dbReference>
<dbReference type="GO" id="GO:0005829">
    <property type="term" value="C:cytosol"/>
    <property type="evidence" value="ECO:0007669"/>
    <property type="project" value="TreeGrafter"/>
</dbReference>
<dbReference type="Pfam" id="PF01984">
    <property type="entry name" value="dsDNA_bind"/>
    <property type="match status" value="1"/>
</dbReference>
<dbReference type="Proteomes" id="UP000037210">
    <property type="component" value="Unassembled WGS sequence"/>
</dbReference>
<comment type="caution">
    <text evidence="5">The sequence shown here is derived from an EMBL/GenBank/DDBJ whole genome shotgun (WGS) entry which is preliminary data.</text>
</comment>
<dbReference type="PATRIC" id="fig|1685127.3.peg.2"/>
<evidence type="ECO:0000313" key="6">
    <source>
        <dbReference type="Proteomes" id="UP000037210"/>
    </source>
</evidence>
<accession>A0A0M0BM47</accession>
<evidence type="ECO:0000256" key="4">
    <source>
        <dbReference type="SAM" id="Coils"/>
    </source>
</evidence>
<organism evidence="5 6">
    <name type="scientific">miscellaneous Crenarchaeota group-15 archaeon DG-45</name>
    <dbReference type="NCBI Taxonomy" id="1685127"/>
    <lineage>
        <taxon>Archaea</taxon>
        <taxon>Candidatus Bathyarchaeota</taxon>
        <taxon>MCG-15</taxon>
    </lineage>
</organism>
<dbReference type="NCBIfam" id="NF003268">
    <property type="entry name" value="PRK04239.1"/>
    <property type="match status" value="1"/>
</dbReference>